<gene>
    <name evidence="6" type="ORF">FYJ58_08975</name>
</gene>
<dbReference type="InterPro" id="IPR038718">
    <property type="entry name" value="SNF2-like_sf"/>
</dbReference>
<organism evidence="6 7">
    <name type="scientific">Velocimicrobium porci</name>
    <dbReference type="NCBI Taxonomy" id="2606634"/>
    <lineage>
        <taxon>Bacteria</taxon>
        <taxon>Bacillati</taxon>
        <taxon>Bacillota</taxon>
        <taxon>Clostridia</taxon>
        <taxon>Lachnospirales</taxon>
        <taxon>Lachnospiraceae</taxon>
        <taxon>Velocimicrobium</taxon>
    </lineage>
</organism>
<dbReference type="GO" id="GO:0008270">
    <property type="term" value="F:zinc ion binding"/>
    <property type="evidence" value="ECO:0007669"/>
    <property type="project" value="UniProtKB-KW"/>
</dbReference>
<dbReference type="CDD" id="cd18012">
    <property type="entry name" value="DEXQc_arch_SWI2_SNF2"/>
    <property type="match status" value="1"/>
</dbReference>
<dbReference type="AlphaFoldDB" id="A0A6L5XYX8"/>
<proteinExistence type="predicted"/>
<dbReference type="Pfam" id="PF08455">
    <property type="entry name" value="SNF2_assoc"/>
    <property type="match status" value="1"/>
</dbReference>
<dbReference type="Pfam" id="PF04434">
    <property type="entry name" value="SWIM"/>
    <property type="match status" value="1"/>
</dbReference>
<dbReference type="PROSITE" id="PS51192">
    <property type="entry name" value="HELICASE_ATP_BIND_1"/>
    <property type="match status" value="1"/>
</dbReference>
<dbReference type="InterPro" id="IPR007527">
    <property type="entry name" value="Znf_SWIM"/>
</dbReference>
<keyword evidence="2" id="KW-0862">Zinc</keyword>
<dbReference type="EMBL" id="VUMT01000012">
    <property type="protein sequence ID" value="MSS64005.1"/>
    <property type="molecule type" value="Genomic_DNA"/>
</dbReference>
<keyword evidence="6" id="KW-0547">Nucleotide-binding</keyword>
<keyword evidence="6" id="KW-0067">ATP-binding</keyword>
<dbReference type="SUPFAM" id="SSF52540">
    <property type="entry name" value="P-loop containing nucleoside triphosphate hydrolases"/>
    <property type="match status" value="2"/>
</dbReference>
<dbReference type="Pfam" id="PF00271">
    <property type="entry name" value="Helicase_C"/>
    <property type="match status" value="1"/>
</dbReference>
<accession>A0A6L5XYX8</accession>
<dbReference type="Gene3D" id="3.40.50.300">
    <property type="entry name" value="P-loop containing nucleotide triphosphate hydrolases"/>
    <property type="match status" value="1"/>
</dbReference>
<dbReference type="PANTHER" id="PTHR10799">
    <property type="entry name" value="SNF2/RAD54 HELICASE FAMILY"/>
    <property type="match status" value="1"/>
</dbReference>
<dbReference type="SMART" id="SM00490">
    <property type="entry name" value="HELICc"/>
    <property type="match status" value="1"/>
</dbReference>
<evidence type="ECO:0000313" key="6">
    <source>
        <dbReference type="EMBL" id="MSS64005.1"/>
    </source>
</evidence>
<dbReference type="Gene3D" id="3.40.50.10810">
    <property type="entry name" value="Tandem AAA-ATPase domain"/>
    <property type="match status" value="1"/>
</dbReference>
<dbReference type="PROSITE" id="PS50966">
    <property type="entry name" value="ZF_SWIM"/>
    <property type="match status" value="1"/>
</dbReference>
<dbReference type="InterPro" id="IPR049730">
    <property type="entry name" value="SNF2/RAD54-like_C"/>
</dbReference>
<comment type="caution">
    <text evidence="6">The sequence shown here is derived from an EMBL/GenBank/DDBJ whole genome shotgun (WGS) entry which is preliminary data.</text>
</comment>
<dbReference type="Pfam" id="PF00176">
    <property type="entry name" value="SNF2-rel_dom"/>
    <property type="match status" value="1"/>
</dbReference>
<evidence type="ECO:0000259" key="5">
    <source>
        <dbReference type="PROSITE" id="PS51194"/>
    </source>
</evidence>
<protein>
    <submittedName>
        <fullName evidence="6">DEAD/DEAH box helicase</fullName>
    </submittedName>
</protein>
<dbReference type="GO" id="GO:0004386">
    <property type="term" value="F:helicase activity"/>
    <property type="evidence" value="ECO:0007669"/>
    <property type="project" value="UniProtKB-KW"/>
</dbReference>
<keyword evidence="7" id="KW-1185">Reference proteome</keyword>
<dbReference type="PROSITE" id="PS51194">
    <property type="entry name" value="HELICASE_CTER"/>
    <property type="match status" value="1"/>
</dbReference>
<dbReference type="InterPro" id="IPR013663">
    <property type="entry name" value="Helicase_SWF/SNF/SWI_bac"/>
</dbReference>
<evidence type="ECO:0000256" key="2">
    <source>
        <dbReference type="PROSITE-ProRule" id="PRU00325"/>
    </source>
</evidence>
<keyword evidence="6" id="KW-0347">Helicase</keyword>
<evidence type="ECO:0000256" key="1">
    <source>
        <dbReference type="ARBA" id="ARBA00022801"/>
    </source>
</evidence>
<dbReference type="GO" id="GO:0016787">
    <property type="term" value="F:hydrolase activity"/>
    <property type="evidence" value="ECO:0007669"/>
    <property type="project" value="UniProtKB-KW"/>
</dbReference>
<evidence type="ECO:0000259" key="4">
    <source>
        <dbReference type="PROSITE" id="PS51192"/>
    </source>
</evidence>
<keyword evidence="1" id="KW-0378">Hydrolase</keyword>
<evidence type="ECO:0000259" key="3">
    <source>
        <dbReference type="PROSITE" id="PS50966"/>
    </source>
</evidence>
<dbReference type="SMART" id="SM00487">
    <property type="entry name" value="DEXDc"/>
    <property type="match status" value="1"/>
</dbReference>
<dbReference type="CDD" id="cd18793">
    <property type="entry name" value="SF2_C_SNF"/>
    <property type="match status" value="1"/>
</dbReference>
<name>A0A6L5XYX8_9FIRM</name>
<dbReference type="GO" id="GO:0005524">
    <property type="term" value="F:ATP binding"/>
    <property type="evidence" value="ECO:0007669"/>
    <property type="project" value="InterPro"/>
</dbReference>
<keyword evidence="2" id="KW-0479">Metal-binding</keyword>
<keyword evidence="2" id="KW-0863">Zinc-finger</keyword>
<feature type="domain" description="SWIM-type" evidence="3">
    <location>
        <begin position="62"/>
        <end position="102"/>
    </location>
</feature>
<dbReference type="InterPro" id="IPR001650">
    <property type="entry name" value="Helicase_C-like"/>
</dbReference>
<dbReference type="InterPro" id="IPR000330">
    <property type="entry name" value="SNF2_N"/>
</dbReference>
<feature type="domain" description="Helicase ATP-binding" evidence="4">
    <location>
        <begin position="630"/>
        <end position="787"/>
    </location>
</feature>
<evidence type="ECO:0000313" key="7">
    <source>
        <dbReference type="Proteomes" id="UP000482209"/>
    </source>
</evidence>
<feature type="domain" description="Helicase C-terminal" evidence="5">
    <location>
        <begin position="913"/>
        <end position="1066"/>
    </location>
</feature>
<dbReference type="FunFam" id="3.40.50.300:FF:000533">
    <property type="entry name" value="Helicase, Snf2 family"/>
    <property type="match status" value="1"/>
</dbReference>
<dbReference type="InterPro" id="IPR014001">
    <property type="entry name" value="Helicase_ATP-bd"/>
</dbReference>
<reference evidence="6 7" key="1">
    <citation type="submission" date="2019-08" db="EMBL/GenBank/DDBJ databases">
        <title>In-depth cultivation of the pig gut microbiome towards novel bacterial diversity and tailored functional studies.</title>
        <authorList>
            <person name="Wylensek D."/>
            <person name="Hitch T.C.A."/>
            <person name="Clavel T."/>
        </authorList>
    </citation>
    <scope>NUCLEOTIDE SEQUENCE [LARGE SCALE GENOMIC DNA]</scope>
    <source>
        <strain evidence="6 7">WCA-693-APC-MOT-I</strain>
    </source>
</reference>
<dbReference type="InterPro" id="IPR027417">
    <property type="entry name" value="P-loop_NTPase"/>
</dbReference>
<dbReference type="Proteomes" id="UP000482209">
    <property type="component" value="Unassembled WGS sequence"/>
</dbReference>
<sequence length="1075" mass="125425">MIKRKGVRSLLKLSKETIKKLAVDEMIYSRGVRYFKNGAVSNVTWSNKLKQYRATVTGKNPYSVILSPKEDGTIEYSCNCPEHAKQKGGACKHIIAALLFINDYMERAEGSERKGEEKIIFNILEYFNKLDYKELYGETFDIKPIFSIPDLIREDGKVNLSIRVGSTKMYKVQNLKRFLLDYKNQETISLGKEFRFIPGESRFSRRSKGIMEYLLEVCEIQEYLTRSYGTTLFSKADMMLTKRMFAKLLHETKGETFTLILHETEYDNVRFFDGNPDLRFHISAKEDEVFLDYNSPSGIISLSADGSFLLYNNAIYMPDKKFIRNLLPFYKSFGKQRSSLIFKGEDKKRFLDLVLPNIHETMKIDIPDKLRENYIVDDIVTDIYLDRYKNYIKAVIKFKYGEYEINPLAVSIPHGIVIVRQKEKEEEVLNWFEDFRFYPQKDFFLLREEEEIYSFITDGIKTLNENYNIFYSDDFKGISIRSTGTVSTNVRVNNDMNLLEMDFNYENVPKEELREVFRSLQLKKKYHRLKNGSFINLEGDEAQKSLAFLQELNLSYQNYKENHFSLPQYSSFYLDDLLKQVEEEVEVQREPSFQTMLSELTQIGKHKYRVPKEIQAELRNYQVTGYRWLKTLAEHNLGGVLADDMGLGKTLESIVYLTSCAGGLHLIVCPTSLVYNWCDELQTFAPMLKSRIISGAPEVRRELLRDLDDINVLITSYPLLRRDYELYKTLSIDTMFIDEAQFIKNPGSQNAKSVKRIPAKHKFALTGTPIENSLSELWSIFDFILPGYLLTHSKFVEQYEKPIMRDEDEQIREKLSKRIQPFVLRRMKKDVLTELPEKIETKLVTEMTEKQNMVYLSYLENFREEVWKTVKENGFEKSQVQILSALTRLRQICCHPSTFIENYNGGSGKLELLMEQVPSILESGHRILLFSQFTSMLQMIGKRLKEEGISFFYLDGSTKPEDRIEMVNQFNSGERQIFLISLKAGGTGINLTGADTVIHYDPWWNPAVEEQATDRVYRIGQKNTVHVIKLLTKGTIEEKIYKLQEKKKELSDSVISAKEVFINKLSKEEIEELFM</sequence>